<evidence type="ECO:0000313" key="3">
    <source>
        <dbReference type="Proteomes" id="UP000215383"/>
    </source>
</evidence>
<dbReference type="AlphaFoldDB" id="A0A239U657"/>
<dbReference type="Proteomes" id="UP000215383">
    <property type="component" value="Chromosome 1"/>
</dbReference>
<accession>A0A239U657</accession>
<dbReference type="GeneID" id="78508136"/>
<evidence type="ECO:0000313" key="2">
    <source>
        <dbReference type="EMBL" id="SNV05436.1"/>
    </source>
</evidence>
<feature type="signal peptide" evidence="1">
    <location>
        <begin position="1"/>
        <end position="22"/>
    </location>
</feature>
<name>A0A239U657_9FIRM</name>
<dbReference type="RefSeq" id="WP_027889469.1">
    <property type="nucleotide sequence ID" value="NZ_CALXYH010000009.1"/>
</dbReference>
<reference evidence="2 3" key="1">
    <citation type="submission" date="2017-06" db="EMBL/GenBank/DDBJ databases">
        <authorList>
            <consortium name="Pathogen Informatics"/>
        </authorList>
    </citation>
    <scope>NUCLEOTIDE SEQUENCE [LARGE SCALE GENOMIC DNA]</scope>
    <source>
        <strain evidence="2 3">NCTC10570</strain>
    </source>
</reference>
<feature type="chain" id="PRO_5039163865" description="EF-hand domain-containing protein" evidence="1">
    <location>
        <begin position="23"/>
        <end position="191"/>
    </location>
</feature>
<keyword evidence="3" id="KW-1185">Reference proteome</keyword>
<gene>
    <name evidence="2" type="ORF">SAMEA4364220_02158</name>
</gene>
<keyword evidence="1" id="KW-0732">Signal</keyword>
<organism evidence="2 3">
    <name type="scientific">Megamonas hypermegale</name>
    <dbReference type="NCBI Taxonomy" id="158847"/>
    <lineage>
        <taxon>Bacteria</taxon>
        <taxon>Bacillati</taxon>
        <taxon>Bacillota</taxon>
        <taxon>Negativicutes</taxon>
        <taxon>Selenomonadales</taxon>
        <taxon>Selenomonadaceae</taxon>
        <taxon>Megamonas</taxon>
    </lineage>
</organism>
<proteinExistence type="predicted"/>
<dbReference type="OrthoDB" id="9910413at2"/>
<evidence type="ECO:0008006" key="4">
    <source>
        <dbReference type="Google" id="ProtNLM"/>
    </source>
</evidence>
<protein>
    <recommendedName>
        <fullName evidence="4">EF-hand domain-containing protein</fullName>
    </recommendedName>
</protein>
<dbReference type="EMBL" id="LT906446">
    <property type="protein sequence ID" value="SNV05436.1"/>
    <property type="molecule type" value="Genomic_DNA"/>
</dbReference>
<sequence>MKKYLSSMVIMMCILLSVTVVSAEQAEWKAEDYDIDKIQKIYIEYDIDKNDGVSFSDLENLKILQSLNENRKYMKKYKLVNNKDMADAVLSIKMLSWGTNKHWANEQKVTQNQTISHKDKDGKMSSVTIPVIVTNPGYYYYTQYFSAKFVLKDKEDNTIFERVDNREDEKKAYDMFNRAVKDFYKDVNSLK</sequence>
<evidence type="ECO:0000256" key="1">
    <source>
        <dbReference type="SAM" id="SignalP"/>
    </source>
</evidence>